<organism evidence="1 2">
    <name type="scientific">Lentinula edodes</name>
    <name type="common">Shiitake mushroom</name>
    <name type="synonym">Lentinus edodes</name>
    <dbReference type="NCBI Taxonomy" id="5353"/>
    <lineage>
        <taxon>Eukaryota</taxon>
        <taxon>Fungi</taxon>
        <taxon>Dikarya</taxon>
        <taxon>Basidiomycota</taxon>
        <taxon>Agaricomycotina</taxon>
        <taxon>Agaricomycetes</taxon>
        <taxon>Agaricomycetidae</taxon>
        <taxon>Agaricales</taxon>
        <taxon>Marasmiineae</taxon>
        <taxon>Omphalotaceae</taxon>
        <taxon>Lentinula</taxon>
    </lineage>
</organism>
<gene>
    <name evidence="1" type="ORF">LENED_003308</name>
</gene>
<name>A0A1Q3E364_LENED</name>
<accession>A0A1Q3E364</accession>
<evidence type="ECO:0008006" key="3">
    <source>
        <dbReference type="Google" id="ProtNLM"/>
    </source>
</evidence>
<comment type="caution">
    <text evidence="1">The sequence shown here is derived from an EMBL/GenBank/DDBJ whole genome shotgun (WGS) entry which is preliminary data.</text>
</comment>
<protein>
    <recommendedName>
        <fullName evidence="3">F-box domain-containing protein</fullName>
    </recommendedName>
</protein>
<keyword evidence="2" id="KW-1185">Reference proteome</keyword>
<proteinExistence type="predicted"/>
<evidence type="ECO:0000313" key="2">
    <source>
        <dbReference type="Proteomes" id="UP000188533"/>
    </source>
</evidence>
<dbReference type="AlphaFoldDB" id="A0A1Q3E364"/>
<reference evidence="1 2" key="2">
    <citation type="submission" date="2017-02" db="EMBL/GenBank/DDBJ databases">
        <title>A genome survey and senescence transcriptome analysis in Lentinula edodes.</title>
        <authorList>
            <person name="Sakamoto Y."/>
            <person name="Nakade K."/>
            <person name="Sato S."/>
            <person name="Yoshida Y."/>
            <person name="Miyazaki K."/>
            <person name="Natsume S."/>
            <person name="Konno N."/>
        </authorList>
    </citation>
    <scope>NUCLEOTIDE SEQUENCE [LARGE SCALE GENOMIC DNA]</scope>
    <source>
        <strain evidence="1 2">NBRC 111202</strain>
    </source>
</reference>
<evidence type="ECO:0000313" key="1">
    <source>
        <dbReference type="EMBL" id="GAW01698.1"/>
    </source>
</evidence>
<reference evidence="1 2" key="1">
    <citation type="submission" date="2016-08" db="EMBL/GenBank/DDBJ databases">
        <authorList>
            <consortium name="Lentinula edodes genome sequencing consortium"/>
            <person name="Sakamoto Y."/>
            <person name="Nakade K."/>
            <person name="Sato S."/>
            <person name="Yoshida Y."/>
            <person name="Miyazaki K."/>
            <person name="Natsume S."/>
            <person name="Konno N."/>
        </authorList>
    </citation>
    <scope>NUCLEOTIDE SEQUENCE [LARGE SCALE GENOMIC DNA]</scope>
    <source>
        <strain evidence="1 2">NBRC 111202</strain>
    </source>
</reference>
<dbReference type="Proteomes" id="UP000188533">
    <property type="component" value="Unassembled WGS sequence"/>
</dbReference>
<dbReference type="EMBL" id="BDGU01000070">
    <property type="protein sequence ID" value="GAW01698.1"/>
    <property type="molecule type" value="Genomic_DNA"/>
</dbReference>
<sequence>MSSTTVFQHRIPIHFCPELFGEYLSYVEGLDLDACSQVCHYWREPAMSARLRTVDADDEVQLALLQHDSRRLRYVRNLIGDTWSPFTTAFTSYPVHLRTLVVRGTDFVATKEQINEAIIAFSGTITTFIIQNSLRMSYQDFCGMLQSLAHCKLLRTLTLPPPAREVNDHSSHQQRADGAHAAIHAMTRVEEERPKVVFLQLVPLSHRHDPKYTGKAAYAQEYEWLDRHKCPFDLSELATLVVGAASAAQILFPSISEHLTRLELCLPFDNRTAWTEYGKVCCPRIEFSVSYSMQKPLQELRLLCLPYGISV</sequence>